<name>A0A852Z514_9ACTN</name>
<dbReference type="Proteomes" id="UP000579605">
    <property type="component" value="Unassembled WGS sequence"/>
</dbReference>
<dbReference type="EMBL" id="JACBZH010000001">
    <property type="protein sequence ID" value="NYH87463.1"/>
    <property type="molecule type" value="Genomic_DNA"/>
</dbReference>
<accession>A0A852Z514</accession>
<sequence>MSTRYDDVLDSLRVAYDDVLDSLRVAYDDGAERRDAVDKAPWKLAERAAFLDRLRAEGAATLLPCCERRLNRR</sequence>
<organism evidence="1 2">
    <name type="scientific">Actinopolymorpha rutila</name>
    <dbReference type="NCBI Taxonomy" id="446787"/>
    <lineage>
        <taxon>Bacteria</taxon>
        <taxon>Bacillati</taxon>
        <taxon>Actinomycetota</taxon>
        <taxon>Actinomycetes</taxon>
        <taxon>Propionibacteriales</taxon>
        <taxon>Actinopolymorphaceae</taxon>
        <taxon>Actinopolymorpha</taxon>
    </lineage>
</organism>
<dbReference type="AlphaFoldDB" id="A0A852Z514"/>
<keyword evidence="2" id="KW-1185">Reference proteome</keyword>
<proteinExistence type="predicted"/>
<comment type="caution">
    <text evidence="1">The sequence shown here is derived from an EMBL/GenBank/DDBJ whole genome shotgun (WGS) entry which is preliminary data.</text>
</comment>
<evidence type="ECO:0000313" key="2">
    <source>
        <dbReference type="Proteomes" id="UP000579605"/>
    </source>
</evidence>
<dbReference type="RefSeq" id="WP_179785526.1">
    <property type="nucleotide sequence ID" value="NZ_BAAARR010000012.1"/>
</dbReference>
<reference evidence="1 2" key="1">
    <citation type="submission" date="2020-07" db="EMBL/GenBank/DDBJ databases">
        <title>Sequencing the genomes of 1000 actinobacteria strains.</title>
        <authorList>
            <person name="Klenk H.-P."/>
        </authorList>
    </citation>
    <scope>NUCLEOTIDE SEQUENCE [LARGE SCALE GENOMIC DNA]</scope>
    <source>
        <strain evidence="1 2">DSM 18448</strain>
    </source>
</reference>
<gene>
    <name evidence="1" type="ORF">F4554_000101</name>
</gene>
<protein>
    <submittedName>
        <fullName evidence="1">Uncharacterized protein</fullName>
    </submittedName>
</protein>
<evidence type="ECO:0000313" key="1">
    <source>
        <dbReference type="EMBL" id="NYH87463.1"/>
    </source>
</evidence>